<keyword evidence="1" id="KW-0614">Plasmid</keyword>
<evidence type="ECO:0000313" key="2">
    <source>
        <dbReference type="Proteomes" id="UP000006208"/>
    </source>
</evidence>
<dbReference type="AlphaFoldDB" id="A0A7U3YBJ9"/>
<evidence type="ECO:0000313" key="1">
    <source>
        <dbReference type="EMBL" id="ACN93080.1"/>
    </source>
</evidence>
<dbReference type="Proteomes" id="UP000006208">
    <property type="component" value="Plasmid 118a_lp28-3"/>
</dbReference>
<accession>A0A7U3YBJ9</accession>
<reference evidence="1 2" key="1">
    <citation type="journal article" date="2011" name="J. Bacteriol.">
        <title>Whole-genome sequences of thirteen isolates of Borrelia burgdorferi.</title>
        <authorList>
            <person name="Schutzer S.E."/>
            <person name="Fraser-Liggett C.M."/>
            <person name="Casjens S.R."/>
            <person name="Qiu W.G."/>
            <person name="Dunn J.J."/>
            <person name="Mongodin E.F."/>
            <person name="Luft B.J."/>
        </authorList>
    </citation>
    <scope>NUCLEOTIDE SEQUENCE [LARGE SCALE GENOMIC DNA]</scope>
    <source>
        <strain evidence="1 2">118a</strain>
        <plasmid evidence="1 2">118a_lp28-3</plasmid>
    </source>
</reference>
<name>A0A7U3YBJ9_BORBG</name>
<proteinExistence type="predicted"/>
<dbReference type="PROSITE" id="PS51257">
    <property type="entry name" value="PROKAR_LIPOPROTEIN"/>
    <property type="match status" value="1"/>
</dbReference>
<organism evidence="1 2">
    <name type="scientific">Borreliella burgdorferi 118a</name>
    <dbReference type="NCBI Taxonomy" id="476210"/>
    <lineage>
        <taxon>Bacteria</taxon>
        <taxon>Pseudomonadati</taxon>
        <taxon>Spirochaetota</taxon>
        <taxon>Spirochaetia</taxon>
        <taxon>Spirochaetales</taxon>
        <taxon>Borreliaceae</taxon>
        <taxon>Borreliella</taxon>
    </lineage>
</organism>
<dbReference type="RefSeq" id="WP_012672419.1">
    <property type="nucleotide sequence ID" value="NC_012236.1"/>
</dbReference>
<gene>
    <name evidence="1" type="ORF">BBU118A_H27</name>
</gene>
<geneLocation type="plasmid" evidence="1 2">
    <name>118a_lp28-3</name>
</geneLocation>
<sequence length="185" mass="21640">MRILVGVCIIALALLGCYLPDNQEQAVQTFFENSESSDMGSDEIVTEGIFSSLKLYASEHRLLVEIKKTLISLKDPNYRDVLVLPVRDYNEEYFNKFFLDLGSEQSKDLIKLFIMVKNEQNNNKFMRIVRWLYSCIEELYSIDIKYSGEEGSLEYDRNMPRPTAYEQYLKVKRYNYNSPVPILPT</sequence>
<protein>
    <submittedName>
        <fullName evidence="1">Outer membrane protein</fullName>
    </submittedName>
</protein>
<dbReference type="EMBL" id="CP001540">
    <property type="protein sequence ID" value="ACN93080.1"/>
    <property type="molecule type" value="Genomic_DNA"/>
</dbReference>
<dbReference type="NCBIfam" id="NF033726">
    <property type="entry name" value="borfam52"/>
    <property type="match status" value="1"/>
</dbReference>